<dbReference type="HOGENOM" id="CLU_075782_0_0_14"/>
<proteinExistence type="predicted"/>
<sequence>MKRKKKVVWALFDTPKRDVYQVMKDKFDVYSINEYKCGKECLKECKNHILINQFTNWEKALSVLPKPDIIWASPPSNAWSQADTDMRFVNNIFNKGTKTLFEFNNFKHYKSGDISKFKKRDPMKKMSSFIDCLTKAQMTIEIINKYKTSKYIIENPETSLFWELLKMMDFGNKSHKTKTYYSSYSPNFSSKPTIYLSSIKLELQGKKEKASLMWNDLEEKSRLLIPQKLIQDISNQLEA</sequence>
<evidence type="ECO:0000313" key="2">
    <source>
        <dbReference type="Proteomes" id="UP000032722"/>
    </source>
</evidence>
<evidence type="ECO:0008006" key="3">
    <source>
        <dbReference type="Google" id="ProtNLM"/>
    </source>
</evidence>
<dbReference type="AlphaFoldDB" id="A0A0D5ZK81"/>
<name>A0A0D5ZK81_9BACT</name>
<gene>
    <name evidence="1" type="ORF">VO56_02225</name>
</gene>
<dbReference type="EMBL" id="CP011021">
    <property type="protein sequence ID" value="AKA50050.1"/>
    <property type="molecule type" value="Genomic_DNA"/>
</dbReference>
<dbReference type="PATRIC" id="fig|29556.3.peg.440"/>
<organism evidence="2">
    <name type="scientific">Mycoplasmopsis gallinacea</name>
    <dbReference type="NCBI Taxonomy" id="29556"/>
    <lineage>
        <taxon>Bacteria</taxon>
        <taxon>Bacillati</taxon>
        <taxon>Mycoplasmatota</taxon>
        <taxon>Mycoplasmoidales</taxon>
        <taxon>Metamycoplasmataceae</taxon>
        <taxon>Mycoplasmopsis</taxon>
    </lineage>
</organism>
<dbReference type="KEGG" id="mgb:VO56_02225"/>
<reference evidence="1 2" key="1">
    <citation type="journal article" date="2015" name="Genome Announc.">
        <title>Complete Genome Sequence of Mycoplasma meleagridis, a Possible Emerging Pathogen in Chickens.</title>
        <authorList>
            <person name="Abolnik C."/>
        </authorList>
    </citation>
    <scope>NUCLEOTIDE SEQUENCE [LARGE SCALE GENOMIC DNA]</scope>
    <source>
        <strain evidence="1 2">B2096 8B</strain>
    </source>
</reference>
<protein>
    <recommendedName>
        <fullName evidence="3">DNA methyltransferase</fullName>
    </recommendedName>
</protein>
<dbReference type="Proteomes" id="UP000032722">
    <property type="component" value="Chromosome"/>
</dbReference>
<evidence type="ECO:0000313" key="1">
    <source>
        <dbReference type="EMBL" id="AKA50050.1"/>
    </source>
</evidence>
<accession>A0A0D5ZK81</accession>